<organism evidence="1 2">
    <name type="scientific">Spirosoma arboris</name>
    <dbReference type="NCBI Taxonomy" id="2682092"/>
    <lineage>
        <taxon>Bacteria</taxon>
        <taxon>Pseudomonadati</taxon>
        <taxon>Bacteroidota</taxon>
        <taxon>Cytophagia</taxon>
        <taxon>Cytophagales</taxon>
        <taxon>Cytophagaceae</taxon>
        <taxon>Spirosoma</taxon>
    </lineage>
</organism>
<evidence type="ECO:0000313" key="2">
    <source>
        <dbReference type="Proteomes" id="UP000436006"/>
    </source>
</evidence>
<name>A0A7K1SMD8_9BACT</name>
<dbReference type="EMBL" id="WPIN01000019">
    <property type="protein sequence ID" value="MVM34969.1"/>
    <property type="molecule type" value="Genomic_DNA"/>
</dbReference>
<keyword evidence="2" id="KW-1185">Reference proteome</keyword>
<dbReference type="AlphaFoldDB" id="A0A7K1SMD8"/>
<sequence length="79" mass="8995">MDRRKFGLSVLATSVFTAIGPLRNGVKLIEPIKTTPLTPKPEDWSWVVVDQNRRILFGELLTGERISCLTPEQFKQIKL</sequence>
<dbReference type="RefSeq" id="WP_157589781.1">
    <property type="nucleotide sequence ID" value="NZ_WPIN01000019.1"/>
</dbReference>
<accession>A0A7K1SMD8</accession>
<gene>
    <name evidence="1" type="ORF">GO755_33385</name>
</gene>
<protein>
    <submittedName>
        <fullName evidence="1">Uncharacterized protein</fullName>
    </submittedName>
</protein>
<reference evidence="1 2" key="1">
    <citation type="submission" date="2019-12" db="EMBL/GenBank/DDBJ databases">
        <title>Spirosoma sp. HMF4905 genome sequencing and assembly.</title>
        <authorList>
            <person name="Kang H."/>
            <person name="Cha I."/>
            <person name="Kim H."/>
            <person name="Joh K."/>
        </authorList>
    </citation>
    <scope>NUCLEOTIDE SEQUENCE [LARGE SCALE GENOMIC DNA]</scope>
    <source>
        <strain evidence="1 2">HMF4905</strain>
    </source>
</reference>
<comment type="caution">
    <text evidence="1">The sequence shown here is derived from an EMBL/GenBank/DDBJ whole genome shotgun (WGS) entry which is preliminary data.</text>
</comment>
<evidence type="ECO:0000313" key="1">
    <source>
        <dbReference type="EMBL" id="MVM34969.1"/>
    </source>
</evidence>
<dbReference type="Proteomes" id="UP000436006">
    <property type="component" value="Unassembled WGS sequence"/>
</dbReference>
<proteinExistence type="predicted"/>